<dbReference type="PANTHER" id="PTHR30176:SF3">
    <property type="entry name" value="FERREDOXIN-TYPE PROTEIN NAPH"/>
    <property type="match status" value="1"/>
</dbReference>
<dbReference type="STRING" id="593750.Metfor_2174"/>
<name>L0HGR4_METFS</name>
<evidence type="ECO:0000259" key="8">
    <source>
        <dbReference type="PROSITE" id="PS51379"/>
    </source>
</evidence>
<reference evidence="10" key="1">
    <citation type="submission" date="2011-12" db="EMBL/GenBank/DDBJ databases">
        <title>Complete sequence of Methanoregula formicicum SMSP.</title>
        <authorList>
            <person name="Lucas S."/>
            <person name="Han J."/>
            <person name="Lapidus A."/>
            <person name="Cheng J.-F."/>
            <person name="Goodwin L."/>
            <person name="Pitluck S."/>
            <person name="Peters L."/>
            <person name="Ovchinnikova G."/>
            <person name="Teshima H."/>
            <person name="Detter J.C."/>
            <person name="Han C."/>
            <person name="Tapia R."/>
            <person name="Land M."/>
            <person name="Hauser L."/>
            <person name="Kyrpides N."/>
            <person name="Ivanova N."/>
            <person name="Pagani I."/>
            <person name="Imachi H."/>
            <person name="Tamaki H."/>
            <person name="Sekiguchi Y."/>
            <person name="Kamagata Y."/>
            <person name="Cadillo-Quiroz H."/>
            <person name="Zinder S."/>
            <person name="Liu W.-T."/>
            <person name="Woyke T."/>
        </authorList>
    </citation>
    <scope>NUCLEOTIDE SEQUENCE [LARGE SCALE GENOMIC DNA]</scope>
    <source>
        <strain evidence="10">DSM 22288 / NBRC 105244 / SMSP</strain>
    </source>
</reference>
<dbReference type="HOGENOM" id="CLU_076047_0_0_2"/>
<evidence type="ECO:0000256" key="1">
    <source>
        <dbReference type="ARBA" id="ARBA00022448"/>
    </source>
</evidence>
<dbReference type="GO" id="GO:0016491">
    <property type="term" value="F:oxidoreductase activity"/>
    <property type="evidence" value="ECO:0007669"/>
    <property type="project" value="UniProtKB-ARBA"/>
</dbReference>
<feature type="transmembrane region" description="Helical" evidence="7">
    <location>
        <begin position="53"/>
        <end position="71"/>
    </location>
</feature>
<keyword evidence="7" id="KW-0812">Transmembrane</keyword>
<keyword evidence="7" id="KW-1133">Transmembrane helix</keyword>
<dbReference type="SUPFAM" id="SSF54862">
    <property type="entry name" value="4Fe-4S ferredoxins"/>
    <property type="match status" value="1"/>
</dbReference>
<dbReference type="EMBL" id="CP003167">
    <property type="protein sequence ID" value="AGB03180.1"/>
    <property type="molecule type" value="Genomic_DNA"/>
</dbReference>
<evidence type="ECO:0000256" key="2">
    <source>
        <dbReference type="ARBA" id="ARBA00022485"/>
    </source>
</evidence>
<dbReference type="Pfam" id="PF12801">
    <property type="entry name" value="Fer4_5"/>
    <property type="match status" value="2"/>
</dbReference>
<dbReference type="PROSITE" id="PS51379">
    <property type="entry name" value="4FE4S_FER_2"/>
    <property type="match status" value="2"/>
</dbReference>
<dbReference type="Pfam" id="PF13187">
    <property type="entry name" value="Fer4_9"/>
    <property type="match status" value="1"/>
</dbReference>
<evidence type="ECO:0000313" key="10">
    <source>
        <dbReference type="Proteomes" id="UP000010824"/>
    </source>
</evidence>
<dbReference type="GeneID" id="14309566"/>
<evidence type="ECO:0000313" key="9">
    <source>
        <dbReference type="EMBL" id="AGB03180.1"/>
    </source>
</evidence>
<evidence type="ECO:0000256" key="4">
    <source>
        <dbReference type="ARBA" id="ARBA00022982"/>
    </source>
</evidence>
<dbReference type="GO" id="GO:0005886">
    <property type="term" value="C:plasma membrane"/>
    <property type="evidence" value="ECO:0007669"/>
    <property type="project" value="TreeGrafter"/>
</dbReference>
<feature type="transmembrane region" description="Helical" evidence="7">
    <location>
        <begin position="139"/>
        <end position="159"/>
    </location>
</feature>
<keyword evidence="2" id="KW-0004">4Fe-4S</keyword>
<dbReference type="GO" id="GO:0051539">
    <property type="term" value="F:4 iron, 4 sulfur cluster binding"/>
    <property type="evidence" value="ECO:0007669"/>
    <property type="project" value="UniProtKB-KW"/>
</dbReference>
<evidence type="ECO:0000256" key="3">
    <source>
        <dbReference type="ARBA" id="ARBA00022723"/>
    </source>
</evidence>
<protein>
    <recommendedName>
        <fullName evidence="8">4Fe-4S ferredoxin-type domain-containing protein</fullName>
    </recommendedName>
</protein>
<feature type="domain" description="4Fe-4S ferredoxin-type" evidence="8">
    <location>
        <begin position="221"/>
        <end position="250"/>
    </location>
</feature>
<evidence type="ECO:0000256" key="5">
    <source>
        <dbReference type="ARBA" id="ARBA00023004"/>
    </source>
</evidence>
<evidence type="ECO:0000256" key="7">
    <source>
        <dbReference type="SAM" id="Phobius"/>
    </source>
</evidence>
<dbReference type="InterPro" id="IPR017896">
    <property type="entry name" value="4Fe4S_Fe-S-bd"/>
</dbReference>
<dbReference type="PROSITE" id="PS00198">
    <property type="entry name" value="4FE4S_FER_1"/>
    <property type="match status" value="1"/>
</dbReference>
<keyword evidence="4" id="KW-0249">Electron transport</keyword>
<dbReference type="OrthoDB" id="23833at2157"/>
<proteinExistence type="predicted"/>
<feature type="transmembrane region" description="Helical" evidence="7">
    <location>
        <begin position="20"/>
        <end position="41"/>
    </location>
</feature>
<keyword evidence="6" id="KW-0411">Iron-sulfur</keyword>
<dbReference type="KEGG" id="mfo:Metfor_2174"/>
<dbReference type="PANTHER" id="PTHR30176">
    <property type="entry name" value="FERREDOXIN-TYPE PROTEIN NAPH"/>
    <property type="match status" value="1"/>
</dbReference>
<keyword evidence="5" id="KW-0408">Iron</keyword>
<dbReference type="Proteomes" id="UP000010824">
    <property type="component" value="Chromosome"/>
</dbReference>
<keyword evidence="7" id="KW-0472">Membrane</keyword>
<keyword evidence="3" id="KW-0479">Metal-binding</keyword>
<dbReference type="InterPro" id="IPR017900">
    <property type="entry name" value="4Fe4S_Fe_S_CS"/>
</dbReference>
<dbReference type="eggNOG" id="arCOG02772">
    <property type="taxonomic scope" value="Archaea"/>
</dbReference>
<dbReference type="InterPro" id="IPR051684">
    <property type="entry name" value="Electron_Trans/Redox"/>
</dbReference>
<keyword evidence="1" id="KW-0813">Transport</keyword>
<reference evidence="9 10" key="2">
    <citation type="journal article" date="2014" name="Genome Announc.">
        <title>Complete Genome Sequence of Methanoregula formicica SMSPT, a Mesophilic Hydrogenotrophic Methanogen Isolated from a Methanogenic Upflow Anaerobic Sludge Blanket Reactor.</title>
        <authorList>
            <person name="Yamamoto K."/>
            <person name="Tamaki H."/>
            <person name="Cadillo-Quiroz H."/>
            <person name="Imachi H."/>
            <person name="Kyrpides N."/>
            <person name="Woyke T."/>
            <person name="Goodwin L."/>
            <person name="Zinder S.H."/>
            <person name="Kamagata Y."/>
            <person name="Liu W.T."/>
        </authorList>
    </citation>
    <scope>NUCLEOTIDE SEQUENCE [LARGE SCALE GENOMIC DNA]</scope>
    <source>
        <strain evidence="10">DSM 22288 / NBRC 105244 / SMSP</strain>
    </source>
</reference>
<sequence length="258" mass="28396">MTEKPETKQASSRQNIRKWILILSFILIPVTIFYISPIIVMMGAGEGVATGSLLLYIALFLLSLVVARLWCGWLCPMGAWQEICSPVIKHTVKEGWRNWIKYGITAIWLGMLALAFFQAGGIRSVDPIYGTVNGISISSVQVLMMVGIIFLFIIIIAFITGKRGTCHVFCPIAGIMVAGRKIRNLIHWPALGLSADASRCIDCQKCSKACPMGLDVNGMVRKDEMENADCILCASCADACPKGVISYGWKTNEQRRDS</sequence>
<dbReference type="Gene3D" id="3.30.70.20">
    <property type="match status" value="1"/>
</dbReference>
<gene>
    <name evidence="9" type="ordered locus">Metfor_2174</name>
</gene>
<feature type="transmembrane region" description="Helical" evidence="7">
    <location>
        <begin position="99"/>
        <end position="119"/>
    </location>
</feature>
<dbReference type="InParanoid" id="L0HGR4"/>
<dbReference type="AlphaFoldDB" id="L0HGR4"/>
<dbReference type="RefSeq" id="WP_015286143.1">
    <property type="nucleotide sequence ID" value="NC_019943.1"/>
</dbReference>
<feature type="domain" description="4Fe-4S ferredoxin-type" evidence="8">
    <location>
        <begin position="191"/>
        <end position="219"/>
    </location>
</feature>
<dbReference type="GO" id="GO:0046872">
    <property type="term" value="F:metal ion binding"/>
    <property type="evidence" value="ECO:0007669"/>
    <property type="project" value="UniProtKB-KW"/>
</dbReference>
<keyword evidence="10" id="KW-1185">Reference proteome</keyword>
<evidence type="ECO:0000256" key="6">
    <source>
        <dbReference type="ARBA" id="ARBA00023014"/>
    </source>
</evidence>
<organism evidence="9 10">
    <name type="scientific">Methanoregula formicica (strain DSM 22288 / NBRC 105244 / SMSP)</name>
    <dbReference type="NCBI Taxonomy" id="593750"/>
    <lineage>
        <taxon>Archaea</taxon>
        <taxon>Methanobacteriati</taxon>
        <taxon>Methanobacteriota</taxon>
        <taxon>Stenosarchaea group</taxon>
        <taxon>Methanomicrobia</taxon>
        <taxon>Methanomicrobiales</taxon>
        <taxon>Methanoregulaceae</taxon>
        <taxon>Methanoregula</taxon>
    </lineage>
</organism>
<accession>L0HGR4</accession>